<dbReference type="Proteomes" id="UP000014157">
    <property type="component" value="Unassembled WGS sequence"/>
</dbReference>
<keyword evidence="4 6" id="KW-1133">Transmembrane helix</keyword>
<gene>
    <name evidence="8" type="ORF">I586_01134</name>
    <name evidence="7" type="ORF">UAY_00732</name>
</gene>
<keyword evidence="2" id="KW-1003">Cell membrane</keyword>
<evidence type="ECO:0000256" key="1">
    <source>
        <dbReference type="ARBA" id="ARBA00004651"/>
    </source>
</evidence>
<dbReference type="Proteomes" id="UP000013781">
    <property type="component" value="Unassembled WGS sequence"/>
</dbReference>
<dbReference type="PANTHER" id="PTHR30250:SF11">
    <property type="entry name" value="O-ANTIGEN TRANSPORTER-RELATED"/>
    <property type="match status" value="1"/>
</dbReference>
<dbReference type="STRING" id="155617.RV09_GL002738"/>
<name>R2TS33_9ENTE</name>
<feature type="transmembrane region" description="Helical" evidence="6">
    <location>
        <begin position="289"/>
        <end position="308"/>
    </location>
</feature>
<dbReference type="HOGENOM" id="CLU_044974_0_0_9"/>
<evidence type="ECO:0000313" key="10">
    <source>
        <dbReference type="Proteomes" id="UP000014157"/>
    </source>
</evidence>
<dbReference type="OrthoDB" id="385011at2"/>
<organism evidence="7 9">
    <name type="scientific">Enterococcus moraviensis ATCC BAA-383</name>
    <dbReference type="NCBI Taxonomy" id="1158609"/>
    <lineage>
        <taxon>Bacteria</taxon>
        <taxon>Bacillati</taxon>
        <taxon>Bacillota</taxon>
        <taxon>Bacilli</taxon>
        <taxon>Lactobacillales</taxon>
        <taxon>Enterococcaceae</taxon>
        <taxon>Enterococcus</taxon>
    </lineage>
</organism>
<feature type="transmembrane region" description="Helical" evidence="6">
    <location>
        <begin position="328"/>
        <end position="347"/>
    </location>
</feature>
<comment type="caution">
    <text evidence="7">The sequence shown here is derived from an EMBL/GenBank/DDBJ whole genome shotgun (WGS) entry which is preliminary data.</text>
</comment>
<evidence type="ECO:0000256" key="6">
    <source>
        <dbReference type="SAM" id="Phobius"/>
    </source>
</evidence>
<evidence type="ECO:0000256" key="5">
    <source>
        <dbReference type="ARBA" id="ARBA00023136"/>
    </source>
</evidence>
<dbReference type="RefSeq" id="WP_010764131.1">
    <property type="nucleotide sequence ID" value="NZ_ASWB01000001.1"/>
</dbReference>
<protein>
    <recommendedName>
        <fullName evidence="11">Polysaccharide biosynthesis protein C-terminal domain-containing protein</fullName>
    </recommendedName>
</protein>
<reference evidence="7 9" key="1">
    <citation type="submission" date="2013-02" db="EMBL/GenBank/DDBJ databases">
        <title>The Genome Sequence of Enterococcus moraviensis BAA-383.</title>
        <authorList>
            <consortium name="The Broad Institute Genome Sequencing Platform"/>
            <consortium name="The Broad Institute Genome Sequencing Center for Infectious Disease"/>
            <person name="Earl A.M."/>
            <person name="Gilmore M.S."/>
            <person name="Lebreton F."/>
            <person name="Walker B."/>
            <person name="Young S.K."/>
            <person name="Zeng Q."/>
            <person name="Gargeya S."/>
            <person name="Fitzgerald M."/>
            <person name="Haas B."/>
            <person name="Abouelleil A."/>
            <person name="Alvarado L."/>
            <person name="Arachchi H.M."/>
            <person name="Berlin A.M."/>
            <person name="Chapman S.B."/>
            <person name="Dewar J."/>
            <person name="Goldberg J."/>
            <person name="Griggs A."/>
            <person name="Gujja S."/>
            <person name="Hansen M."/>
            <person name="Howarth C."/>
            <person name="Imamovic A."/>
            <person name="Larimer J."/>
            <person name="McCowan C."/>
            <person name="Murphy C."/>
            <person name="Neiman D."/>
            <person name="Pearson M."/>
            <person name="Priest M."/>
            <person name="Roberts A."/>
            <person name="Saif S."/>
            <person name="Shea T."/>
            <person name="Sisk P."/>
            <person name="Sykes S."/>
            <person name="Wortman J."/>
            <person name="Nusbaum C."/>
            <person name="Birren B."/>
        </authorList>
    </citation>
    <scope>NUCLEOTIDE SEQUENCE [LARGE SCALE GENOMIC DNA]</scope>
    <source>
        <strain evidence="7 9">ATCC BAA-383</strain>
    </source>
</reference>
<dbReference type="EMBL" id="ASWB01000001">
    <property type="protein sequence ID" value="EOT74136.1"/>
    <property type="molecule type" value="Genomic_DNA"/>
</dbReference>
<keyword evidence="10" id="KW-1185">Reference proteome</keyword>
<sequence length="474" mass="54384">MNEKAKSVIKNLYYTVAANFATLGISVLLNLFVPKLLGVTEYSYWQLYVFYSSYVGFFHLGWIDGIYLKIGGEEYEQLDKRNLGSQFWYLGIFECIVSSLVIIWALFFMPSGNKTIILLLTAVVSLITIAKTFILYIFQSTNRIKEYAQLSRSDRYIYVVLIGIYFLLGGRNFFWLIVMDIMSRLIMTIWGMYRIKDMLSLKLVSLKKVFPEIIDNINIGSKLMLSSVASMLIIGTIRFFVEKKWTIQTFGKLSFTLSISNMFLTFVNAVGVVMFPLLRRTNQKKLPALFVTLRDLFVPITYAILLFYVPAKYVLSLWLPEYAESLKFMGILFPIIIYEGRMSLLINTYLKTMRKEKSILFVNVTTLSLSLILSVIIIFGLGNLTWAVGLILISLAFRCNFAEYLLCKSMNIHIESSMAFETLLTVLFILSNLAFGGSFISTAAYAVCYVIYLLVNYKKIIRSFKEFRGLLKGT</sequence>
<feature type="transmembrane region" description="Helical" evidence="6">
    <location>
        <begin position="115"/>
        <end position="138"/>
    </location>
</feature>
<evidence type="ECO:0000256" key="2">
    <source>
        <dbReference type="ARBA" id="ARBA00022475"/>
    </source>
</evidence>
<feature type="transmembrane region" description="Helical" evidence="6">
    <location>
        <begin position="150"/>
        <end position="168"/>
    </location>
</feature>
<evidence type="ECO:0000256" key="3">
    <source>
        <dbReference type="ARBA" id="ARBA00022692"/>
    </source>
</evidence>
<dbReference type="PANTHER" id="PTHR30250">
    <property type="entry name" value="PST FAMILY PREDICTED COLANIC ACID TRANSPORTER"/>
    <property type="match status" value="1"/>
</dbReference>
<feature type="transmembrane region" description="Helical" evidence="6">
    <location>
        <begin position="87"/>
        <end position="109"/>
    </location>
</feature>
<evidence type="ECO:0000313" key="9">
    <source>
        <dbReference type="Proteomes" id="UP000013781"/>
    </source>
</evidence>
<evidence type="ECO:0000256" key="4">
    <source>
        <dbReference type="ARBA" id="ARBA00022989"/>
    </source>
</evidence>
<feature type="transmembrane region" description="Helical" evidence="6">
    <location>
        <begin position="440"/>
        <end position="457"/>
    </location>
</feature>
<feature type="transmembrane region" description="Helical" evidence="6">
    <location>
        <begin position="12"/>
        <end position="33"/>
    </location>
</feature>
<evidence type="ECO:0008006" key="11">
    <source>
        <dbReference type="Google" id="ProtNLM"/>
    </source>
</evidence>
<dbReference type="GO" id="GO:0005886">
    <property type="term" value="C:plasma membrane"/>
    <property type="evidence" value="ECO:0007669"/>
    <property type="project" value="UniProtKB-SubCell"/>
</dbReference>
<reference evidence="8 10" key="2">
    <citation type="submission" date="2013-03" db="EMBL/GenBank/DDBJ databases">
        <title>The Genome Sequence of Enterococcus moraviensis BAA-383 (PacBio/Illumina hybrid assembly).</title>
        <authorList>
            <consortium name="The Broad Institute Genomics Platform"/>
            <consortium name="The Broad Institute Genome Sequencing Center for Infectious Disease"/>
            <person name="Earl A."/>
            <person name="Russ C."/>
            <person name="Gilmore M."/>
            <person name="Surin D."/>
            <person name="Walker B."/>
            <person name="Young S."/>
            <person name="Zeng Q."/>
            <person name="Gargeya S."/>
            <person name="Fitzgerald M."/>
            <person name="Haas B."/>
            <person name="Abouelleil A."/>
            <person name="Allen A.W."/>
            <person name="Alvarado L."/>
            <person name="Arachchi H.M."/>
            <person name="Berlin A.M."/>
            <person name="Chapman S.B."/>
            <person name="Gainer-Dewar J."/>
            <person name="Goldberg J."/>
            <person name="Griggs A."/>
            <person name="Gujja S."/>
            <person name="Hansen M."/>
            <person name="Howarth C."/>
            <person name="Imamovic A."/>
            <person name="Ireland A."/>
            <person name="Larimer J."/>
            <person name="McCowan C."/>
            <person name="Murphy C."/>
            <person name="Pearson M."/>
            <person name="Poon T.W."/>
            <person name="Priest M."/>
            <person name="Roberts A."/>
            <person name="Saif S."/>
            <person name="Shea T."/>
            <person name="Sisk P."/>
            <person name="Sykes S."/>
            <person name="Wortman J."/>
            <person name="Nusbaum C."/>
            <person name="Birren B."/>
        </authorList>
    </citation>
    <scope>NUCLEOTIDE SEQUENCE [LARGE SCALE GENOMIC DNA]</scope>
    <source>
        <strain evidence="8 10">ATCC BAA-383</strain>
    </source>
</reference>
<dbReference type="eggNOG" id="COG2244">
    <property type="taxonomic scope" value="Bacteria"/>
</dbReference>
<accession>R2TS33</accession>
<dbReference type="AlphaFoldDB" id="R2TS33"/>
<keyword evidence="3 6" id="KW-0812">Transmembrane</keyword>
<keyword evidence="5 6" id="KW-0472">Membrane</keyword>
<feature type="transmembrane region" description="Helical" evidence="6">
    <location>
        <begin position="253"/>
        <end position="277"/>
    </location>
</feature>
<proteinExistence type="predicted"/>
<comment type="subcellular location">
    <subcellularLocation>
        <location evidence="1">Cell membrane</location>
        <topology evidence="1">Multi-pass membrane protein</topology>
    </subcellularLocation>
</comment>
<dbReference type="PATRIC" id="fig|1158609.3.peg.696"/>
<evidence type="ECO:0000313" key="8">
    <source>
        <dbReference type="EMBL" id="EOT74136.1"/>
    </source>
</evidence>
<dbReference type="InterPro" id="IPR050833">
    <property type="entry name" value="Poly_Biosynth_Transport"/>
</dbReference>
<dbReference type="EMBL" id="AJAS01000008">
    <property type="protein sequence ID" value="EOI02987.1"/>
    <property type="molecule type" value="Genomic_DNA"/>
</dbReference>
<feature type="transmembrane region" description="Helical" evidence="6">
    <location>
        <begin position="45"/>
        <end position="67"/>
    </location>
</feature>
<evidence type="ECO:0000313" key="7">
    <source>
        <dbReference type="EMBL" id="EOI02987.1"/>
    </source>
</evidence>